<dbReference type="CDD" id="cd20281">
    <property type="entry name" value="cupin_QDO_C"/>
    <property type="match status" value="1"/>
</dbReference>
<gene>
    <name evidence="3" type="ORF">ALTATR162_LOCUS467</name>
</gene>
<dbReference type="Pfam" id="PF07942">
    <property type="entry name" value="CARME"/>
    <property type="match status" value="1"/>
</dbReference>
<dbReference type="OrthoDB" id="5370773at2759"/>
<feature type="signal peptide" evidence="2">
    <location>
        <begin position="1"/>
        <end position="18"/>
    </location>
</feature>
<dbReference type="AlphaFoldDB" id="A0A8J2HVC6"/>
<organism evidence="3 4">
    <name type="scientific">Alternaria atra</name>
    <dbReference type="NCBI Taxonomy" id="119953"/>
    <lineage>
        <taxon>Eukaryota</taxon>
        <taxon>Fungi</taxon>
        <taxon>Dikarya</taxon>
        <taxon>Ascomycota</taxon>
        <taxon>Pezizomycotina</taxon>
        <taxon>Dothideomycetes</taxon>
        <taxon>Pleosporomycetidae</taxon>
        <taxon>Pleosporales</taxon>
        <taxon>Pleosporineae</taxon>
        <taxon>Pleosporaceae</taxon>
        <taxon>Alternaria</taxon>
        <taxon>Alternaria sect. Ulocladioides</taxon>
    </lineage>
</organism>
<dbReference type="InterPro" id="IPR011051">
    <property type="entry name" value="RmlC_Cupin_sf"/>
</dbReference>
<keyword evidence="2" id="KW-0732">Signal</keyword>
<dbReference type="SUPFAM" id="SSF51182">
    <property type="entry name" value="RmlC-like cupins"/>
    <property type="match status" value="1"/>
</dbReference>
<dbReference type="Gene3D" id="2.60.120.10">
    <property type="entry name" value="Jelly Rolls"/>
    <property type="match status" value="2"/>
</dbReference>
<dbReference type="SMART" id="SM01296">
    <property type="entry name" value="N2227"/>
    <property type="match status" value="1"/>
</dbReference>
<evidence type="ECO:0000313" key="4">
    <source>
        <dbReference type="Proteomes" id="UP000676310"/>
    </source>
</evidence>
<dbReference type="Gene3D" id="3.40.50.150">
    <property type="entry name" value="Vaccinia Virus protein VP39"/>
    <property type="match status" value="1"/>
</dbReference>
<dbReference type="GO" id="GO:0008757">
    <property type="term" value="F:S-adenosylmethionine-dependent methyltransferase activity"/>
    <property type="evidence" value="ECO:0007669"/>
    <property type="project" value="InterPro"/>
</dbReference>
<comment type="caution">
    <text evidence="3">The sequence shown here is derived from an EMBL/GenBank/DDBJ whole genome shotgun (WGS) entry which is preliminary data.</text>
</comment>
<dbReference type="InterPro" id="IPR012901">
    <property type="entry name" value="CARME"/>
</dbReference>
<dbReference type="RefSeq" id="XP_043163996.1">
    <property type="nucleotide sequence ID" value="XM_043308061.1"/>
</dbReference>
<dbReference type="PANTHER" id="PTHR12303">
    <property type="entry name" value="CARNOSINE N-METHYLTRANSFERASE"/>
    <property type="match status" value="1"/>
</dbReference>
<protein>
    <recommendedName>
        <fullName evidence="5">Quercetin 2,3-dioxygenase</fullName>
    </recommendedName>
</protein>
<dbReference type="PANTHER" id="PTHR12303:SF13">
    <property type="match status" value="1"/>
</dbReference>
<reference evidence="3" key="1">
    <citation type="submission" date="2021-05" db="EMBL/GenBank/DDBJ databases">
        <authorList>
            <person name="Stam R."/>
        </authorList>
    </citation>
    <scope>NUCLEOTIDE SEQUENCE</scope>
    <source>
        <strain evidence="3">CS162</strain>
    </source>
</reference>
<dbReference type="EMBL" id="CAJRGZ010000015">
    <property type="protein sequence ID" value="CAG5139333.1"/>
    <property type="molecule type" value="Genomic_DNA"/>
</dbReference>
<feature type="region of interest" description="Disordered" evidence="1">
    <location>
        <begin position="827"/>
        <end position="864"/>
    </location>
</feature>
<evidence type="ECO:0000256" key="2">
    <source>
        <dbReference type="SAM" id="SignalP"/>
    </source>
</evidence>
<sequence>MKSSLLLFFAGLSAVALANVGTTTGESQALATGIVPNVDEVNIVIDDGYVAQDTLMMGAMPPNDLNDSPRHRQEKAHLLKRMNKKSGKWGTSHPRYRLLEALWGYTKYHERHMAELDRWRSLYKSVGKKQKMTVEKAVGYAKKLHEIEELIYVNAAVSRSMALHAMKFYDIDRAELEEHIKQAEGDNRQADKFATAQTLKHYVRDWANEGLKERNEAFPCILSTLSDIKAASPEGTALKVLLPGSGVGRLGSEVANLGGFEVTVNEWSMFMNVGYRYMEAQREVHAVTMHPFIDAMSHHATKADMIRSVTVPNIFPNPGVLLVEGDFNTAFNDQQGHYDIIVTHFFIDTARNLMAYFDTIQRLLKPGGKWVNFGPLLYGTGPFVQLSLEEIIDVVEEMGFEFEDLCNECGELTFEGRKARTSLANLHWAPSAMLLAAFTTLVGLAASLSSSSHARAAGDLIVTKVPNYVRPYIVRAYTLDGYRVGSQVYRFPVTGPSSNYAFTLISTAAPASTSLGVLPHAHAIHYENFYCLKGRYALWTSKENVTSGRILSPGDYGAVPHDTIHTFQLLDPFVELVGVIQPGGFEDLFYFLANANYTSNTHSPFPQGSFSDPGGDSSLIATLEGYDVYAKLTFSPPMDFGANGATEENAIWHSGTNELGNDPQTPFFVAKGYGPKYLAGDKDSSYAIVEPFVTSQQSDGNFTEGTITLSKPITGTKPATYSLPGHTALEIVDGLVSVDVGGFEGTTTLSVGDVVFVPANTTFSFWGESVYSKVLYVGAGDDTVDARIRKDAKVWDSVTWPHTVKVKHNDDETRATTDCMEGTEDNASLSVLETSEQARSETEGIKQECDDREHDGVNAISSTA</sequence>
<name>A0A8J2HVC6_9PLEO</name>
<dbReference type="CDD" id="cd02215">
    <property type="entry name" value="cupin_QDO_N_C"/>
    <property type="match status" value="1"/>
</dbReference>
<evidence type="ECO:0000256" key="1">
    <source>
        <dbReference type="SAM" id="MobiDB-lite"/>
    </source>
</evidence>
<dbReference type="InterPro" id="IPR014710">
    <property type="entry name" value="RmlC-like_jellyroll"/>
</dbReference>
<dbReference type="GeneID" id="67016362"/>
<proteinExistence type="predicted"/>
<keyword evidence="4" id="KW-1185">Reference proteome</keyword>
<evidence type="ECO:0000313" key="3">
    <source>
        <dbReference type="EMBL" id="CAG5139333.1"/>
    </source>
</evidence>
<dbReference type="SUPFAM" id="SSF53335">
    <property type="entry name" value="S-adenosyl-L-methionine-dependent methyltransferases"/>
    <property type="match status" value="1"/>
</dbReference>
<dbReference type="InterPro" id="IPR029063">
    <property type="entry name" value="SAM-dependent_MTases_sf"/>
</dbReference>
<accession>A0A8J2HVC6</accession>
<feature type="compositionally biased region" description="Basic and acidic residues" evidence="1">
    <location>
        <begin position="836"/>
        <end position="856"/>
    </location>
</feature>
<feature type="chain" id="PRO_5035221686" description="Quercetin 2,3-dioxygenase" evidence="2">
    <location>
        <begin position="19"/>
        <end position="864"/>
    </location>
</feature>
<dbReference type="Proteomes" id="UP000676310">
    <property type="component" value="Unassembled WGS sequence"/>
</dbReference>
<evidence type="ECO:0008006" key="5">
    <source>
        <dbReference type="Google" id="ProtNLM"/>
    </source>
</evidence>